<feature type="chain" id="PRO_5041237413" evidence="6">
    <location>
        <begin position="19"/>
        <end position="490"/>
    </location>
</feature>
<accession>A0AA37SNR4</accession>
<reference evidence="9" key="1">
    <citation type="journal article" date="2014" name="Int. J. Syst. Evol. Microbiol.">
        <title>Complete genome sequence of Corynebacterium casei LMG S-19264T (=DSM 44701T), isolated from a smear-ripened cheese.</title>
        <authorList>
            <consortium name="US DOE Joint Genome Institute (JGI-PGF)"/>
            <person name="Walter F."/>
            <person name="Albersmeier A."/>
            <person name="Kalinowski J."/>
            <person name="Ruckert C."/>
        </authorList>
    </citation>
    <scope>NUCLEOTIDE SEQUENCE</scope>
    <source>
        <strain evidence="9">NBRC 108769</strain>
    </source>
</reference>
<dbReference type="Pfam" id="PF14322">
    <property type="entry name" value="SusD-like_3"/>
    <property type="match status" value="1"/>
</dbReference>
<sequence>MKKLIVIATVLVFAASCSDDFLFQPPRAALTVGSFPANADDAVLAINGAYNILRTWQINTGGFPLFDLMADDAVKGSNPGDGTAVAVYDKFTHTALEGGIEAWYKTEYEAIRRTNLVINEVPNIDMEENLKTRIIAEARFLRAFFYADLVRGFGAVPMVTVIDAPIDLGRTSVETILNEVIYPDLENAIANLPVRSDYGPEDLGRATKGAAQGLLARVKLFYGDFAAVEQLTKEVINSNEYQLMDDYAEVFPAANENNAESVFEIAAKPESFAEGGNQFANTQGVRGTPNRGWGFCRPSYTLIDEMQENNDPRLDPSVIFLNEVLDGITITGDGATPDTTRENGQIVEIECYNQKVWYPGTDTRTSFGHNRRIIRYADIILMHAEALNENGKSAEALTFLNQIRERARGDQETLPDYTTTNKDELRTLILEERKYEFAIEGLRFWDLVRTDRAEAILGPLGFIKGKNELFPIPQSEVDISQGRITQNPGY</sequence>
<evidence type="ECO:0000313" key="9">
    <source>
        <dbReference type="EMBL" id="GLR18076.1"/>
    </source>
</evidence>
<keyword evidence="10" id="KW-1185">Reference proteome</keyword>
<protein>
    <submittedName>
        <fullName evidence="9">Membrane protein</fullName>
    </submittedName>
</protein>
<keyword evidence="4" id="KW-0472">Membrane</keyword>
<reference evidence="9" key="2">
    <citation type="submission" date="2023-01" db="EMBL/GenBank/DDBJ databases">
        <title>Draft genome sequence of Portibacter lacus strain NBRC 108769.</title>
        <authorList>
            <person name="Sun Q."/>
            <person name="Mori K."/>
        </authorList>
    </citation>
    <scope>NUCLEOTIDE SEQUENCE</scope>
    <source>
        <strain evidence="9">NBRC 108769</strain>
    </source>
</reference>
<dbReference type="Gene3D" id="1.25.40.390">
    <property type="match status" value="1"/>
</dbReference>
<keyword evidence="3 6" id="KW-0732">Signal</keyword>
<evidence type="ECO:0000256" key="1">
    <source>
        <dbReference type="ARBA" id="ARBA00004442"/>
    </source>
</evidence>
<dbReference type="InterPro" id="IPR033985">
    <property type="entry name" value="SusD-like_N"/>
</dbReference>
<evidence type="ECO:0000256" key="2">
    <source>
        <dbReference type="ARBA" id="ARBA00006275"/>
    </source>
</evidence>
<dbReference type="Pfam" id="PF07980">
    <property type="entry name" value="SusD_RagB"/>
    <property type="match status" value="1"/>
</dbReference>
<comment type="similarity">
    <text evidence="2">Belongs to the SusD family.</text>
</comment>
<dbReference type="PROSITE" id="PS51257">
    <property type="entry name" value="PROKAR_LIPOPROTEIN"/>
    <property type="match status" value="1"/>
</dbReference>
<evidence type="ECO:0000256" key="4">
    <source>
        <dbReference type="ARBA" id="ARBA00023136"/>
    </source>
</evidence>
<evidence type="ECO:0000256" key="6">
    <source>
        <dbReference type="SAM" id="SignalP"/>
    </source>
</evidence>
<evidence type="ECO:0000256" key="3">
    <source>
        <dbReference type="ARBA" id="ARBA00022729"/>
    </source>
</evidence>
<organism evidence="9 10">
    <name type="scientific">Portibacter lacus</name>
    <dbReference type="NCBI Taxonomy" id="1099794"/>
    <lineage>
        <taxon>Bacteria</taxon>
        <taxon>Pseudomonadati</taxon>
        <taxon>Bacteroidota</taxon>
        <taxon>Saprospiria</taxon>
        <taxon>Saprospirales</taxon>
        <taxon>Haliscomenobacteraceae</taxon>
        <taxon>Portibacter</taxon>
    </lineage>
</organism>
<dbReference type="RefSeq" id="WP_235294494.1">
    <property type="nucleotide sequence ID" value="NZ_BSOH01000015.1"/>
</dbReference>
<evidence type="ECO:0000256" key="5">
    <source>
        <dbReference type="ARBA" id="ARBA00023237"/>
    </source>
</evidence>
<feature type="signal peptide" evidence="6">
    <location>
        <begin position="1"/>
        <end position="18"/>
    </location>
</feature>
<dbReference type="InterPro" id="IPR012944">
    <property type="entry name" value="SusD_RagB_dom"/>
</dbReference>
<dbReference type="CDD" id="cd08977">
    <property type="entry name" value="SusD"/>
    <property type="match status" value="1"/>
</dbReference>
<name>A0AA37SNR4_9BACT</name>
<evidence type="ECO:0000259" key="8">
    <source>
        <dbReference type="Pfam" id="PF14322"/>
    </source>
</evidence>
<evidence type="ECO:0000259" key="7">
    <source>
        <dbReference type="Pfam" id="PF07980"/>
    </source>
</evidence>
<dbReference type="InterPro" id="IPR011990">
    <property type="entry name" value="TPR-like_helical_dom_sf"/>
</dbReference>
<proteinExistence type="inferred from homology"/>
<dbReference type="AlphaFoldDB" id="A0AA37SNR4"/>
<dbReference type="GO" id="GO:0009279">
    <property type="term" value="C:cell outer membrane"/>
    <property type="evidence" value="ECO:0007669"/>
    <property type="project" value="UniProtKB-SubCell"/>
</dbReference>
<comment type="caution">
    <text evidence="9">The sequence shown here is derived from an EMBL/GenBank/DDBJ whole genome shotgun (WGS) entry which is preliminary data.</text>
</comment>
<dbReference type="SUPFAM" id="SSF48452">
    <property type="entry name" value="TPR-like"/>
    <property type="match status" value="1"/>
</dbReference>
<feature type="domain" description="SusD-like N-terminal" evidence="8">
    <location>
        <begin position="98"/>
        <end position="220"/>
    </location>
</feature>
<dbReference type="Proteomes" id="UP001156666">
    <property type="component" value="Unassembled WGS sequence"/>
</dbReference>
<dbReference type="EMBL" id="BSOH01000015">
    <property type="protein sequence ID" value="GLR18076.1"/>
    <property type="molecule type" value="Genomic_DNA"/>
</dbReference>
<keyword evidence="5" id="KW-0998">Cell outer membrane</keyword>
<comment type="subcellular location">
    <subcellularLocation>
        <location evidence="1">Cell outer membrane</location>
    </subcellularLocation>
</comment>
<gene>
    <name evidence="9" type="ORF">GCM10007940_26910</name>
</gene>
<feature type="domain" description="RagB/SusD" evidence="7">
    <location>
        <begin position="260"/>
        <end position="454"/>
    </location>
</feature>
<evidence type="ECO:0000313" key="10">
    <source>
        <dbReference type="Proteomes" id="UP001156666"/>
    </source>
</evidence>